<proteinExistence type="predicted"/>
<dbReference type="Proteomes" id="UP000789831">
    <property type="component" value="Unassembled WGS sequence"/>
</dbReference>
<name>A0A9N9CIG7_9GLOM</name>
<accession>A0A9N9CIG7</accession>
<dbReference type="OrthoDB" id="10440283at2759"/>
<sequence>MSIRKPKKSKSLVSSPSPPPPTSARNLKDLVLLQIVCKQWYCLIEIALVEEFVIPYDWILYIKYFSHPTISFGIRQSYRLAWFRIGKLTQLGEWMVPIRGECADLRGNSKIEMIYTRGEPDVFKIVGVKIALARI</sequence>
<keyword evidence="3" id="KW-1185">Reference proteome</keyword>
<evidence type="ECO:0000313" key="3">
    <source>
        <dbReference type="Proteomes" id="UP000789831"/>
    </source>
</evidence>
<reference evidence="2" key="1">
    <citation type="submission" date="2021-06" db="EMBL/GenBank/DDBJ databases">
        <authorList>
            <person name="Kallberg Y."/>
            <person name="Tangrot J."/>
            <person name="Rosling A."/>
        </authorList>
    </citation>
    <scope>NUCLEOTIDE SEQUENCE</scope>
    <source>
        <strain evidence="2">MT106</strain>
    </source>
</reference>
<feature type="region of interest" description="Disordered" evidence="1">
    <location>
        <begin position="1"/>
        <end position="22"/>
    </location>
</feature>
<evidence type="ECO:0000256" key="1">
    <source>
        <dbReference type="SAM" id="MobiDB-lite"/>
    </source>
</evidence>
<comment type="caution">
    <text evidence="2">The sequence shown here is derived from an EMBL/GenBank/DDBJ whole genome shotgun (WGS) entry which is preliminary data.</text>
</comment>
<gene>
    <name evidence="2" type="ORF">AGERDE_LOCUS9060</name>
</gene>
<protein>
    <submittedName>
        <fullName evidence="2">11034_t:CDS:1</fullName>
    </submittedName>
</protein>
<dbReference type="AlphaFoldDB" id="A0A9N9CIG7"/>
<dbReference type="EMBL" id="CAJVPL010002121">
    <property type="protein sequence ID" value="CAG8600126.1"/>
    <property type="molecule type" value="Genomic_DNA"/>
</dbReference>
<evidence type="ECO:0000313" key="2">
    <source>
        <dbReference type="EMBL" id="CAG8600126.1"/>
    </source>
</evidence>
<organism evidence="2 3">
    <name type="scientific">Ambispora gerdemannii</name>
    <dbReference type="NCBI Taxonomy" id="144530"/>
    <lineage>
        <taxon>Eukaryota</taxon>
        <taxon>Fungi</taxon>
        <taxon>Fungi incertae sedis</taxon>
        <taxon>Mucoromycota</taxon>
        <taxon>Glomeromycotina</taxon>
        <taxon>Glomeromycetes</taxon>
        <taxon>Archaeosporales</taxon>
        <taxon>Ambisporaceae</taxon>
        <taxon>Ambispora</taxon>
    </lineage>
</organism>
<feature type="compositionally biased region" description="Basic residues" evidence="1">
    <location>
        <begin position="1"/>
        <end position="10"/>
    </location>
</feature>